<sequence>TTSFGRICLSQYHQSAGKNVDVWSVRDFTALPLLQSNITHYIQLGLNTRCNSQEQAANAPTGAISSQT</sequence>
<dbReference type="EMBL" id="CAJOBJ010022172">
    <property type="protein sequence ID" value="CAF4221891.1"/>
    <property type="molecule type" value="Genomic_DNA"/>
</dbReference>
<dbReference type="AlphaFoldDB" id="A0A8S2SHU8"/>
<protein>
    <submittedName>
        <fullName evidence="1">Uncharacterized protein</fullName>
    </submittedName>
</protein>
<organism evidence="1 2">
    <name type="scientific">Rotaria magnacalcarata</name>
    <dbReference type="NCBI Taxonomy" id="392030"/>
    <lineage>
        <taxon>Eukaryota</taxon>
        <taxon>Metazoa</taxon>
        <taxon>Spiralia</taxon>
        <taxon>Gnathifera</taxon>
        <taxon>Rotifera</taxon>
        <taxon>Eurotatoria</taxon>
        <taxon>Bdelloidea</taxon>
        <taxon>Philodinida</taxon>
        <taxon>Philodinidae</taxon>
        <taxon>Rotaria</taxon>
    </lineage>
</organism>
<dbReference type="Proteomes" id="UP000681720">
    <property type="component" value="Unassembled WGS sequence"/>
</dbReference>
<accession>A0A8S2SHU8</accession>
<comment type="caution">
    <text evidence="1">The sequence shown here is derived from an EMBL/GenBank/DDBJ whole genome shotgun (WGS) entry which is preliminary data.</text>
</comment>
<name>A0A8S2SHU8_9BILA</name>
<reference evidence="1" key="1">
    <citation type="submission" date="2021-02" db="EMBL/GenBank/DDBJ databases">
        <authorList>
            <person name="Nowell W R."/>
        </authorList>
    </citation>
    <scope>NUCLEOTIDE SEQUENCE</scope>
</reference>
<evidence type="ECO:0000313" key="1">
    <source>
        <dbReference type="EMBL" id="CAF4221891.1"/>
    </source>
</evidence>
<feature type="non-terminal residue" evidence="1">
    <location>
        <position position="1"/>
    </location>
</feature>
<proteinExistence type="predicted"/>
<evidence type="ECO:0000313" key="2">
    <source>
        <dbReference type="Proteomes" id="UP000681720"/>
    </source>
</evidence>
<gene>
    <name evidence="1" type="ORF">GIL414_LOCUS22441</name>
</gene>